<dbReference type="Proteomes" id="UP000027395">
    <property type="component" value="Chromosome"/>
</dbReference>
<evidence type="ECO:0000259" key="7">
    <source>
        <dbReference type="Pfam" id="PF18034"/>
    </source>
</evidence>
<dbReference type="SUPFAM" id="SSF51445">
    <property type="entry name" value="(Trans)glycosidases"/>
    <property type="match status" value="1"/>
</dbReference>
<comment type="catalytic activity">
    <reaction evidence="1">
        <text>Hydrolysis of terminal non-reducing N-acetyl-D-hexosamine residues in N-acetyl-beta-D-hexosaminides.</text>
        <dbReference type="EC" id="3.2.1.52"/>
    </reaction>
</comment>
<accession>A0A073CIH4</accession>
<dbReference type="AlphaFoldDB" id="A0A073CIH4"/>
<dbReference type="EC" id="3.2.1.52" evidence="3"/>
<evidence type="ECO:0000259" key="6">
    <source>
        <dbReference type="Pfam" id="PF00933"/>
    </source>
</evidence>
<dbReference type="GO" id="GO:0009254">
    <property type="term" value="P:peptidoglycan turnover"/>
    <property type="evidence" value="ECO:0007669"/>
    <property type="project" value="TreeGrafter"/>
</dbReference>
<dbReference type="Pfam" id="PF18034">
    <property type="entry name" value="Bac_GH3_C"/>
    <property type="match status" value="1"/>
</dbReference>
<dbReference type="STRING" id="388467.A19Y_2853"/>
<keyword evidence="4 8" id="KW-0378">Hydrolase</keyword>
<dbReference type="Pfam" id="PF00933">
    <property type="entry name" value="Glyco_hydro_3"/>
    <property type="match status" value="1"/>
</dbReference>
<dbReference type="Gene3D" id="3.20.20.300">
    <property type="entry name" value="Glycoside hydrolase, family 3, N-terminal domain"/>
    <property type="match status" value="1"/>
</dbReference>
<keyword evidence="5 8" id="KW-0326">Glycosidase</keyword>
<dbReference type="InterPro" id="IPR041518">
    <property type="entry name" value="Bac_GH3_C"/>
</dbReference>
<evidence type="ECO:0000313" key="9">
    <source>
        <dbReference type="Proteomes" id="UP000027395"/>
    </source>
</evidence>
<dbReference type="PATRIC" id="fig|388467.6.peg.2797"/>
<evidence type="ECO:0000313" key="8">
    <source>
        <dbReference type="EMBL" id="KEI67717.1"/>
    </source>
</evidence>
<evidence type="ECO:0000256" key="1">
    <source>
        <dbReference type="ARBA" id="ARBA00001231"/>
    </source>
</evidence>
<dbReference type="RefSeq" id="WP_042154911.1">
    <property type="nucleotide sequence ID" value="NZ_CM002803.1"/>
</dbReference>
<feature type="domain" description="Glycoside hydrolase family 3 N-terminal" evidence="6">
    <location>
        <begin position="5"/>
        <end position="332"/>
    </location>
</feature>
<dbReference type="EMBL" id="CM002803">
    <property type="protein sequence ID" value="KEI67717.1"/>
    <property type="molecule type" value="Genomic_DNA"/>
</dbReference>
<protein>
    <recommendedName>
        <fullName evidence="3">beta-N-acetylhexosaminidase</fullName>
        <ecNumber evidence="3">3.2.1.52</ecNumber>
    </recommendedName>
</protein>
<dbReference type="PANTHER" id="PTHR30480:SF13">
    <property type="entry name" value="BETA-HEXOSAMINIDASE"/>
    <property type="match status" value="1"/>
</dbReference>
<dbReference type="Gene3D" id="3.40.50.10870">
    <property type="entry name" value="Glycosyl hydrolase family 3"/>
    <property type="match status" value="1"/>
</dbReference>
<reference evidence="8 9" key="1">
    <citation type="journal article" date="2014" name="Appl. Environ. Microbiol.">
        <title>Elucidation of insertion elements encoded on plasmids and in vitro construction of shuttle vectors from the toxic cyanobacterium Planktothrix.</title>
        <authorList>
            <person name="Christiansen G."/>
            <person name="Goesmann A."/>
            <person name="Kurmayer R."/>
        </authorList>
    </citation>
    <scope>NUCLEOTIDE SEQUENCE [LARGE SCALE GENOMIC DNA]</scope>
    <source>
        <strain evidence="8 9">NIVA-CYA 126/8</strain>
    </source>
</reference>
<gene>
    <name evidence="8" type="primary">bgl</name>
    <name evidence="8" type="ORF">A19Y_2853</name>
</gene>
<dbReference type="InterPro" id="IPR036962">
    <property type="entry name" value="Glyco_hydro_3_N_sf"/>
</dbReference>
<name>A0A073CIH4_PLAA1</name>
<dbReference type="InterPro" id="IPR001764">
    <property type="entry name" value="Glyco_hydro_3_N"/>
</dbReference>
<evidence type="ECO:0000256" key="5">
    <source>
        <dbReference type="ARBA" id="ARBA00023295"/>
    </source>
</evidence>
<dbReference type="PANTHER" id="PTHR30480">
    <property type="entry name" value="BETA-HEXOSAMINIDASE-RELATED"/>
    <property type="match status" value="1"/>
</dbReference>
<sequence>MTFSLAEQVAQMVVVRASGFLFDHQIRYSLWEPPAQKLEHWLHDLGVGGVILVDGSAAELAIRTQLLQSWAKFPLLVAADVEEGVGQRFAGATWFPPLMAIGALADHSLEQAQLYAEKMGGITAQEALTVGLNWVLAPVVDVNNNPKNPVINVRSFGETPERVSHLATAFIRGCQGYPVLTTAKHFPGHGDTAIDSHLELPVIPHSDQRLAEVELPPFVASIAAGVDSVMMAHLLIPAWDSKNPATLSPVIVQEQLRQRLGFQGLVVTDALVMGAIAKLYTPEEAAILAVEAGADVLLMPLDPQVTIDAVCTAVKEGRISRERIEASVQRIRQAKAKVFPDWQPNTPYSPPSRDPQKLFYSLSQPSSQVLVQTILQDSLKQGGTLPLVVPNSPQPCRNLVIVDDLLNCSILGNHTPAIARPTQLGYRLQLIDCHDQEFSDLEQSSEPTLLQIFIRANAFRDSSGLTQIAQNWLNILLKQDHLQALVIYGSPYTLEQFLPQISPKTPYVFSYSQTPAAQEIALKVLWGI</sequence>
<comment type="similarity">
    <text evidence="2">Belongs to the glycosyl hydrolase 3 family.</text>
</comment>
<proteinExistence type="inferred from homology"/>
<keyword evidence="9" id="KW-1185">Reference proteome</keyword>
<dbReference type="GO" id="GO:0004563">
    <property type="term" value="F:beta-N-acetylhexosaminidase activity"/>
    <property type="evidence" value="ECO:0007669"/>
    <property type="project" value="UniProtKB-EC"/>
</dbReference>
<feature type="domain" description="Bacterial Glycosyl hydrolase family 3 C-terminal" evidence="7">
    <location>
        <begin position="396"/>
        <end position="526"/>
    </location>
</feature>
<dbReference type="InterPro" id="IPR050226">
    <property type="entry name" value="NagZ_Beta-hexosaminidase"/>
</dbReference>
<dbReference type="HOGENOM" id="CLU_008392_5_4_3"/>
<dbReference type="SMR" id="A0A073CIH4"/>
<dbReference type="InterPro" id="IPR017853">
    <property type="entry name" value="GH"/>
</dbReference>
<evidence type="ECO:0000256" key="4">
    <source>
        <dbReference type="ARBA" id="ARBA00022801"/>
    </source>
</evidence>
<dbReference type="GO" id="GO:0005975">
    <property type="term" value="P:carbohydrate metabolic process"/>
    <property type="evidence" value="ECO:0007669"/>
    <property type="project" value="InterPro"/>
</dbReference>
<organism evidence="8 9">
    <name type="scientific">Planktothrix agardhii (strain NIVA-CYA 126/8)</name>
    <dbReference type="NCBI Taxonomy" id="388467"/>
    <lineage>
        <taxon>Bacteria</taxon>
        <taxon>Bacillati</taxon>
        <taxon>Cyanobacteriota</taxon>
        <taxon>Cyanophyceae</taxon>
        <taxon>Oscillatoriophycideae</taxon>
        <taxon>Oscillatoriales</taxon>
        <taxon>Microcoleaceae</taxon>
        <taxon>Planktothrix</taxon>
    </lineage>
</organism>
<evidence type="ECO:0000256" key="2">
    <source>
        <dbReference type="ARBA" id="ARBA00005336"/>
    </source>
</evidence>
<dbReference type="eggNOG" id="COG1472">
    <property type="taxonomic scope" value="Bacteria"/>
</dbReference>
<evidence type="ECO:0000256" key="3">
    <source>
        <dbReference type="ARBA" id="ARBA00012663"/>
    </source>
</evidence>